<gene>
    <name evidence="1" type="ORF">K529_018300</name>
</gene>
<reference evidence="1 2" key="1">
    <citation type="journal article" date="2016" name="ISME J.">
        <title>Global occurrence and heterogeneity of the Roseobacter-clade species Ruegeria mobilis.</title>
        <authorList>
            <person name="Sonnenschein E."/>
            <person name="Gram L."/>
        </authorList>
    </citation>
    <scope>NUCLEOTIDE SEQUENCE [LARGE SCALE GENOMIC DNA]</scope>
    <source>
        <strain evidence="1 2">F1926</strain>
        <plasmid evidence="1 2">unnamed1</plasmid>
    </source>
</reference>
<dbReference type="InterPro" id="IPR015813">
    <property type="entry name" value="Pyrv/PenolPyrv_kinase-like_dom"/>
</dbReference>
<dbReference type="Pfam" id="PF13714">
    <property type="entry name" value="PEP_mutase"/>
    <property type="match status" value="1"/>
</dbReference>
<accession>A0A1B1A809</accession>
<dbReference type="PANTHER" id="PTHR42905:SF16">
    <property type="entry name" value="CARBOXYPHOSPHONOENOLPYRUVATE PHOSPHONOMUTASE-LIKE PROTEIN (AFU_ORTHOLOGUE AFUA_5G07230)"/>
    <property type="match status" value="1"/>
</dbReference>
<dbReference type="OrthoDB" id="9785398at2"/>
<protein>
    <submittedName>
        <fullName evidence="1">Phosphonomutase</fullName>
    </submittedName>
</protein>
<dbReference type="Gene3D" id="3.20.20.60">
    <property type="entry name" value="Phosphoenolpyruvate-binding domains"/>
    <property type="match status" value="1"/>
</dbReference>
<dbReference type="PANTHER" id="PTHR42905">
    <property type="entry name" value="PHOSPHOENOLPYRUVATE CARBOXYLASE"/>
    <property type="match status" value="1"/>
</dbReference>
<geneLocation type="plasmid" evidence="1 2">
    <name>unnamed1</name>
</geneLocation>
<dbReference type="SUPFAM" id="SSF51621">
    <property type="entry name" value="Phosphoenolpyruvate/pyruvate domain"/>
    <property type="match status" value="1"/>
</dbReference>
<organism evidence="1 2">
    <name type="scientific">Tritonibacter mobilis F1926</name>
    <dbReference type="NCBI Taxonomy" id="1265309"/>
    <lineage>
        <taxon>Bacteria</taxon>
        <taxon>Pseudomonadati</taxon>
        <taxon>Pseudomonadota</taxon>
        <taxon>Alphaproteobacteria</taxon>
        <taxon>Rhodobacterales</taxon>
        <taxon>Paracoccaceae</taxon>
        <taxon>Tritonibacter</taxon>
    </lineage>
</organism>
<dbReference type="RefSeq" id="WP_005658241.1">
    <property type="nucleotide sequence ID" value="NZ_CP015231.1"/>
</dbReference>
<dbReference type="Proteomes" id="UP000013243">
    <property type="component" value="Plasmid unnamed1"/>
</dbReference>
<dbReference type="EMBL" id="CP015231">
    <property type="protein sequence ID" value="ANP42715.1"/>
    <property type="molecule type" value="Genomic_DNA"/>
</dbReference>
<dbReference type="InterPro" id="IPR040442">
    <property type="entry name" value="Pyrv_kinase-like_dom_sf"/>
</dbReference>
<dbReference type="CDD" id="cd00377">
    <property type="entry name" value="ICL_PEPM"/>
    <property type="match status" value="1"/>
</dbReference>
<dbReference type="KEGG" id="rmb:K529_018300"/>
<sequence length="253" mass="26731">MSQTEKAIRFAELHRKGDPLVLYNIWDAAGAKALVEEGVPAVATGSWAMAAAHGYEDGESIPLDFVLRIVERICATVSVPVSVDFEGGYATTPAALAENTRKIIRAGAVGINFEDRVVNGAGLHAISTQAERIRTIRAVADEEGVPLFINARTDLFLGTAPATHPIKIPDALQRQAAYAEAGANCFFVPGLTAPDLIAQIVESTTDPVNLMMIGDLRTLDAATALGASRLSYGAGPFLQALADLKKAHASLRP</sequence>
<dbReference type="InterPro" id="IPR039556">
    <property type="entry name" value="ICL/PEPM"/>
</dbReference>
<evidence type="ECO:0000313" key="1">
    <source>
        <dbReference type="EMBL" id="ANP42715.1"/>
    </source>
</evidence>
<dbReference type="GO" id="GO:0003824">
    <property type="term" value="F:catalytic activity"/>
    <property type="evidence" value="ECO:0007669"/>
    <property type="project" value="InterPro"/>
</dbReference>
<dbReference type="AlphaFoldDB" id="A0A1B1A809"/>
<dbReference type="GeneID" id="28251828"/>
<keyword evidence="1" id="KW-0614">Plasmid</keyword>
<evidence type="ECO:0000313" key="2">
    <source>
        <dbReference type="Proteomes" id="UP000013243"/>
    </source>
</evidence>
<name>A0A1B1A809_9RHOB</name>
<proteinExistence type="predicted"/>